<gene>
    <name evidence="3" type="ORF">FSC37_09505</name>
</gene>
<evidence type="ECO:0000256" key="1">
    <source>
        <dbReference type="SAM" id="MobiDB-lite"/>
    </source>
</evidence>
<comment type="caution">
    <text evidence="3">The sequence shown here is derived from an EMBL/GenBank/DDBJ whole genome shotgun (WGS) entry which is preliminary data.</text>
</comment>
<evidence type="ECO:0000259" key="2">
    <source>
        <dbReference type="Pfam" id="PF01738"/>
    </source>
</evidence>
<dbReference type="InterPro" id="IPR029058">
    <property type="entry name" value="AB_hydrolase_fold"/>
</dbReference>
<dbReference type="Pfam" id="PF01738">
    <property type="entry name" value="DLH"/>
    <property type="match status" value="1"/>
</dbReference>
<accession>A0A5C6TZG5</accession>
<feature type="compositionally biased region" description="Basic residues" evidence="1">
    <location>
        <begin position="1"/>
        <end position="10"/>
    </location>
</feature>
<reference evidence="3 4" key="1">
    <citation type="submission" date="2019-08" db="EMBL/GenBank/DDBJ databases">
        <authorList>
            <person name="Khan S.A."/>
            <person name="Jeon C.O."/>
            <person name="Jeong S.E."/>
        </authorList>
    </citation>
    <scope>NUCLEOTIDE SEQUENCE [LARGE SCALE GENOMIC DNA]</scope>
    <source>
        <strain evidence="4">IMCC1728</strain>
    </source>
</reference>
<dbReference type="EMBL" id="VOPW01000001">
    <property type="protein sequence ID" value="TXC66074.1"/>
    <property type="molecule type" value="Genomic_DNA"/>
</dbReference>
<feature type="region of interest" description="Disordered" evidence="1">
    <location>
        <begin position="1"/>
        <end position="38"/>
    </location>
</feature>
<dbReference type="SUPFAM" id="SSF53474">
    <property type="entry name" value="alpha/beta-Hydrolases"/>
    <property type="match status" value="1"/>
</dbReference>
<proteinExistence type="predicted"/>
<sequence>MAQHPRRFPRRPPTPRLRRPGTKRSSSCPGTSTPTRVSALATQAPAPVVIALHGCTGLSSLPNIGPGLAALGYVVIMPDSLARADRAGRFTCTGTSVGTGNLDIYDKRVEEADYAIEQVQGKPWYDGRHLLLLGHSEGGYAVARKAYARISAAAISGYWCTLGLPVAQVAPTLTVNYDQDPFYVNVPGVGAPSCSGGPAGSRHVVLTGAFHTAFELEPGRSDLHDFARAQAAR</sequence>
<evidence type="ECO:0000313" key="4">
    <source>
        <dbReference type="Proteomes" id="UP000321832"/>
    </source>
</evidence>
<dbReference type="Gene3D" id="3.40.50.1820">
    <property type="entry name" value="alpha/beta hydrolase"/>
    <property type="match status" value="1"/>
</dbReference>
<organism evidence="3 4">
    <name type="scientific">Piscinibacter aquaticus</name>
    <dbReference type="NCBI Taxonomy" id="392597"/>
    <lineage>
        <taxon>Bacteria</taxon>
        <taxon>Pseudomonadati</taxon>
        <taxon>Pseudomonadota</taxon>
        <taxon>Betaproteobacteria</taxon>
        <taxon>Burkholderiales</taxon>
        <taxon>Sphaerotilaceae</taxon>
        <taxon>Piscinibacter</taxon>
    </lineage>
</organism>
<dbReference type="GO" id="GO:0016787">
    <property type="term" value="F:hydrolase activity"/>
    <property type="evidence" value="ECO:0007669"/>
    <property type="project" value="InterPro"/>
</dbReference>
<keyword evidence="4" id="KW-1185">Reference proteome</keyword>
<dbReference type="AlphaFoldDB" id="A0A5C6TZG5"/>
<feature type="domain" description="Dienelactone hydrolase" evidence="2">
    <location>
        <begin position="40"/>
        <end position="154"/>
    </location>
</feature>
<protein>
    <recommendedName>
        <fullName evidence="2">Dienelactone hydrolase domain-containing protein</fullName>
    </recommendedName>
</protein>
<evidence type="ECO:0000313" key="3">
    <source>
        <dbReference type="EMBL" id="TXC66074.1"/>
    </source>
</evidence>
<dbReference type="InterPro" id="IPR002925">
    <property type="entry name" value="Dienelactn_hydro"/>
</dbReference>
<name>A0A5C6TZG5_9BURK</name>
<dbReference type="Proteomes" id="UP000321832">
    <property type="component" value="Unassembled WGS sequence"/>
</dbReference>
<feature type="compositionally biased region" description="Polar residues" evidence="1">
    <location>
        <begin position="23"/>
        <end position="36"/>
    </location>
</feature>